<proteinExistence type="predicted"/>
<reference evidence="1 2" key="1">
    <citation type="submission" date="2023-07" db="EMBL/GenBank/DDBJ databases">
        <title>Sorghum-associated microbial communities from plants grown in Nebraska, USA.</title>
        <authorList>
            <person name="Schachtman D."/>
        </authorList>
    </citation>
    <scope>NUCLEOTIDE SEQUENCE [LARGE SCALE GENOMIC DNA]</scope>
    <source>
        <strain evidence="1 2">3262</strain>
    </source>
</reference>
<organism evidence="1 2">
    <name type="scientific">Mucilaginibacter pocheonensis</name>
    <dbReference type="NCBI Taxonomy" id="398050"/>
    <lineage>
        <taxon>Bacteria</taxon>
        <taxon>Pseudomonadati</taxon>
        <taxon>Bacteroidota</taxon>
        <taxon>Sphingobacteriia</taxon>
        <taxon>Sphingobacteriales</taxon>
        <taxon>Sphingobacteriaceae</taxon>
        <taxon>Mucilaginibacter</taxon>
    </lineage>
</organism>
<evidence type="ECO:0000313" key="1">
    <source>
        <dbReference type="EMBL" id="MDR6942665.1"/>
    </source>
</evidence>
<name>A0ABU1TBV3_9SPHI</name>
<keyword evidence="2" id="KW-1185">Reference proteome</keyword>
<protein>
    <submittedName>
        <fullName evidence="1">Uncharacterized protein</fullName>
    </submittedName>
</protein>
<comment type="caution">
    <text evidence="1">The sequence shown here is derived from an EMBL/GenBank/DDBJ whole genome shotgun (WGS) entry which is preliminary data.</text>
</comment>
<sequence length="308" mass="36123">MKKIPGLIVLLIASQATLTKAQSKLEQDRAAILALGGFYKVTFDYAETFSPDTSYRNHPQYHNYGYEWAVVEQETPGKIVIQHILVTGDSSVIKHWREDWVYEEQNILTFDKNNTWKKTKLTPAETKGRWVQKVFQVDDSPRYESIGTWVHVDARHQWQSECDSPLPRREFTKRSDYNVLRRGNRVYLTANGWMYEQDNQKIIRTADGDKLLTREKGYEEFTRADEAKFAFAKNWWKQQQSYWTAVRQVWDQVYAAPGTLQLKGKVDGKLLFERLFEMADQSIKEKWDAEKSKAATRKVITSYLEKTV</sequence>
<dbReference type="RefSeq" id="WP_310096085.1">
    <property type="nucleotide sequence ID" value="NZ_JAVDUU010000002.1"/>
</dbReference>
<dbReference type="Proteomes" id="UP001247620">
    <property type="component" value="Unassembled WGS sequence"/>
</dbReference>
<dbReference type="InterPro" id="IPR046715">
    <property type="entry name" value="DUF6607"/>
</dbReference>
<evidence type="ECO:0000313" key="2">
    <source>
        <dbReference type="Proteomes" id="UP001247620"/>
    </source>
</evidence>
<accession>A0ABU1TBV3</accession>
<dbReference type="Pfam" id="PF20311">
    <property type="entry name" value="DUF6607"/>
    <property type="match status" value="1"/>
</dbReference>
<dbReference type="EMBL" id="JAVDUU010000002">
    <property type="protein sequence ID" value="MDR6942665.1"/>
    <property type="molecule type" value="Genomic_DNA"/>
</dbReference>
<gene>
    <name evidence="1" type="ORF">J2W55_002507</name>
</gene>